<dbReference type="OrthoDB" id="9768177at2"/>
<comment type="subcellular location">
    <subcellularLocation>
        <location evidence="1 7">Cell outer membrane</location>
        <topology evidence="1 7">Multi-pass membrane protein</topology>
    </subcellularLocation>
</comment>
<evidence type="ECO:0000259" key="8">
    <source>
        <dbReference type="Pfam" id="PF07715"/>
    </source>
</evidence>
<dbReference type="NCBIfam" id="TIGR04057">
    <property type="entry name" value="SusC_RagA_signa"/>
    <property type="match status" value="1"/>
</dbReference>
<feature type="domain" description="TonB-dependent receptor plug" evidence="8">
    <location>
        <begin position="125"/>
        <end position="230"/>
    </location>
</feature>
<evidence type="ECO:0000256" key="6">
    <source>
        <dbReference type="ARBA" id="ARBA00023237"/>
    </source>
</evidence>
<organism evidence="9 10">
    <name type="scientific">Sphingobacterium haloxyli</name>
    <dbReference type="NCBI Taxonomy" id="2100533"/>
    <lineage>
        <taxon>Bacteria</taxon>
        <taxon>Pseudomonadati</taxon>
        <taxon>Bacteroidota</taxon>
        <taxon>Sphingobacteriia</taxon>
        <taxon>Sphingobacteriales</taxon>
        <taxon>Sphingobacteriaceae</taxon>
        <taxon>Sphingobacterium</taxon>
    </lineage>
</organism>
<dbReference type="PROSITE" id="PS52016">
    <property type="entry name" value="TONB_DEPENDENT_REC_3"/>
    <property type="match status" value="1"/>
</dbReference>
<dbReference type="InterPro" id="IPR036942">
    <property type="entry name" value="Beta-barrel_TonB_sf"/>
</dbReference>
<gene>
    <name evidence="9" type="ORF">C5745_16525</name>
</gene>
<dbReference type="InterPro" id="IPR037066">
    <property type="entry name" value="Plug_dom_sf"/>
</dbReference>
<evidence type="ECO:0000313" key="9">
    <source>
        <dbReference type="EMBL" id="PRD46209.1"/>
    </source>
</evidence>
<evidence type="ECO:0000256" key="4">
    <source>
        <dbReference type="ARBA" id="ARBA00022692"/>
    </source>
</evidence>
<dbReference type="InterPro" id="IPR023996">
    <property type="entry name" value="TonB-dep_OMP_SusC/RagA"/>
</dbReference>
<evidence type="ECO:0000256" key="7">
    <source>
        <dbReference type="PROSITE-ProRule" id="PRU01360"/>
    </source>
</evidence>
<keyword evidence="10" id="KW-1185">Reference proteome</keyword>
<dbReference type="AlphaFoldDB" id="A0A2S9J0B3"/>
<dbReference type="EMBL" id="PVBQ01000016">
    <property type="protein sequence ID" value="PRD46209.1"/>
    <property type="molecule type" value="Genomic_DNA"/>
</dbReference>
<dbReference type="Gene3D" id="2.40.170.20">
    <property type="entry name" value="TonB-dependent receptor, beta-barrel domain"/>
    <property type="match status" value="1"/>
</dbReference>
<keyword evidence="4 7" id="KW-0812">Transmembrane</keyword>
<dbReference type="InterPro" id="IPR012910">
    <property type="entry name" value="Plug_dom"/>
</dbReference>
<keyword evidence="2 7" id="KW-0813">Transport</keyword>
<dbReference type="NCBIfam" id="TIGR04056">
    <property type="entry name" value="OMP_RagA_SusC"/>
    <property type="match status" value="1"/>
</dbReference>
<evidence type="ECO:0000256" key="5">
    <source>
        <dbReference type="ARBA" id="ARBA00023136"/>
    </source>
</evidence>
<comment type="caution">
    <text evidence="9">The sequence shown here is derived from an EMBL/GenBank/DDBJ whole genome shotgun (WGS) entry which is preliminary data.</text>
</comment>
<evidence type="ECO:0000256" key="3">
    <source>
        <dbReference type="ARBA" id="ARBA00022452"/>
    </source>
</evidence>
<evidence type="ECO:0000313" key="10">
    <source>
        <dbReference type="Proteomes" id="UP000239711"/>
    </source>
</evidence>
<proteinExistence type="inferred from homology"/>
<dbReference type="GO" id="GO:0009279">
    <property type="term" value="C:cell outer membrane"/>
    <property type="evidence" value="ECO:0007669"/>
    <property type="project" value="UniProtKB-SubCell"/>
</dbReference>
<name>A0A2S9J0B3_9SPHI</name>
<dbReference type="InterPro" id="IPR023997">
    <property type="entry name" value="TonB-dep_OMP_SusC/RagA_CS"/>
</dbReference>
<dbReference type="InterPro" id="IPR039426">
    <property type="entry name" value="TonB-dep_rcpt-like"/>
</dbReference>
<keyword evidence="3 7" id="KW-1134">Transmembrane beta strand</keyword>
<protein>
    <recommendedName>
        <fullName evidence="8">TonB-dependent receptor plug domain-containing protein</fullName>
    </recommendedName>
</protein>
<evidence type="ECO:0000256" key="1">
    <source>
        <dbReference type="ARBA" id="ARBA00004571"/>
    </source>
</evidence>
<keyword evidence="5 7" id="KW-0472">Membrane</keyword>
<reference evidence="9 10" key="1">
    <citation type="submission" date="2018-02" db="EMBL/GenBank/DDBJ databases">
        <title>The draft genome of Sphingobacterium sp. 5JN-11.</title>
        <authorList>
            <person name="Liu L."/>
            <person name="Li L."/>
            <person name="Liang L."/>
            <person name="Zhang X."/>
            <person name="Wang T."/>
        </authorList>
    </citation>
    <scope>NUCLEOTIDE SEQUENCE [LARGE SCALE GENOMIC DNA]</scope>
    <source>
        <strain evidence="9 10">5JN-11</strain>
    </source>
</reference>
<sequence>MSLYNMIDQAKKIGFFAYVIGLLTTMDDAMAQSILKGQVTDGKGQGVIVTLRIANTNLPVSSSNDDGSFELQVDSTKGALIITGTGIETLHYPFDNIGPHFIEVKRLSYLIENIEVNTGYQSIPKERATGSFEVLNADEIALQVGTNILERLDGMVSGVTFNSSTDRRKHNLSVRGVSTINGPLDPLIIVDNFPYEGDIENIHPDDVENITIMKDAAAASIWGTRAGNGVIVITTKKGRANQGTKVELHAISQITQKTDLWKIPALSPAEYIEAEEFFYKQGAYNTDLLWSDILKTPITPAVNIFHDRARGLLSSQDSVRMIDVLKASDSRNQYNRYFYEPARMQQYSANIRGGEKKMTYAFSLGYQNRESELGNEDVKINLRTQHNYTVNEKIKLDVGAYYTYAKSGGKQRPAFNSVKVNGKNVPYLSFADEAGNALPVYSYLRQDYIDTVGQGMLLDWNYYPLNDYRYSSNKDTREDIMANIGFHYRMFPFLKFTAMYQYQRQRGESELHDEVGSYKMRNLINQYSQIDYDKGTVKRIVPLGGMFSRSTSSLWTQNARFQADFNKKWDRHEVVALVGSEIRQTNENYVPQQPVYGYNPDPYQSQQVDFVNAYPTLVTGEMRVLGGNANEYLQVNRFVSFFGNVAYTFNQRYTASFSTRKDASNIFGLKANDKWNPLWSAGLSWHVHEEEFFDVPWMDRLSLRSTFGYSGNLDPTKTSQSIISYANPNGITTLLPHAVISEVPNNQLRWEKVGMLNIGLDFAIAKGRLSGSLEFYRKKGTDLYAPTLYDYTVRGNYTTVIMNSADMIGKGIDLRLTSVNLNRALGWRTTYIFNIVRNRTAAYHITEASRLGSLIGNGTSITPVVGRPLYSLASYRWGGLDGEGNPQGYLEDDISVDYQKIFNEVSVQGIDKNVVYHGSSTPVYQGSLSNSFSYRGFSLTALLSYRLGYYYRRSTVAYSQLLTQGVGHPDYAKRWKNLGDEELTTVPSMTYPLNENRERFYRYSTPTVSRGDHIYLEFINVDYRIPTSRWRQGWPVINVFVNISDLGHLWRKDRTEVLDNRMSFSVGGRINL</sequence>
<accession>A0A2S9J0B3</accession>
<dbReference type="Proteomes" id="UP000239711">
    <property type="component" value="Unassembled WGS sequence"/>
</dbReference>
<dbReference type="Gene3D" id="2.170.130.10">
    <property type="entry name" value="TonB-dependent receptor, plug domain"/>
    <property type="match status" value="1"/>
</dbReference>
<evidence type="ECO:0000256" key="2">
    <source>
        <dbReference type="ARBA" id="ARBA00022448"/>
    </source>
</evidence>
<comment type="similarity">
    <text evidence="7">Belongs to the TonB-dependent receptor family.</text>
</comment>
<dbReference type="Pfam" id="PF07715">
    <property type="entry name" value="Plug"/>
    <property type="match status" value="1"/>
</dbReference>
<keyword evidence="6 7" id="KW-0998">Cell outer membrane</keyword>
<dbReference type="SUPFAM" id="SSF56935">
    <property type="entry name" value="Porins"/>
    <property type="match status" value="1"/>
</dbReference>